<reference evidence="3" key="1">
    <citation type="submission" date="2020-06" db="EMBL/GenBank/DDBJ databases">
        <title>Draft genome of Bugula neritina, a colonial animal packing powerful symbionts and potential medicines.</title>
        <authorList>
            <person name="Rayko M."/>
        </authorList>
    </citation>
    <scope>NUCLEOTIDE SEQUENCE [LARGE SCALE GENOMIC DNA]</scope>
    <source>
        <strain evidence="3">Kwan_BN1</strain>
    </source>
</reference>
<feature type="region of interest" description="Disordered" evidence="1">
    <location>
        <begin position="168"/>
        <end position="187"/>
    </location>
</feature>
<dbReference type="EMBL" id="VXIV02003235">
    <property type="protein sequence ID" value="KAF6019381.1"/>
    <property type="molecule type" value="Genomic_DNA"/>
</dbReference>
<comment type="caution">
    <text evidence="3">The sequence shown here is derived from an EMBL/GenBank/DDBJ whole genome shotgun (WGS) entry which is preliminary data.</text>
</comment>
<protein>
    <recommendedName>
        <fullName evidence="2">CHAT domain-containing protein</fullName>
    </recommendedName>
</protein>
<feature type="domain" description="CHAT" evidence="2">
    <location>
        <begin position="236"/>
        <end position="431"/>
    </location>
</feature>
<feature type="compositionally biased region" description="Polar residues" evidence="1">
    <location>
        <begin position="1"/>
        <end position="12"/>
    </location>
</feature>
<name>A0A7J7J124_BUGNE</name>
<dbReference type="AlphaFoldDB" id="A0A7J7J124"/>
<sequence length="871" mass="97911">MSHQMFSTQKTIPESDRKKSNQRSERRHLGDRFNITYLSGLFALKLVSENQVKNLQLEDEVNFLRSQSSLGGYYRYLHASEIQYCEDGETAARFTKDRRKMANPRLDVILSSEVSNKSKLKQPEENLALDNTRKMAATSNEPVSRSNPLFQTQNSFYSIGRPISPRCRGKTTKLQSQPEVPQPCYHRSGKKCGQPLPVCKLLRTENLSTLITTSSTGTDALTSTTDVPEYCQVSNKETFVVIGSPSLSSRMMLGVAPVPVPASHASKLMKAELEAVSTILGCEYIFDKQATKEKFLEEASKATVLHIVSQANLDEGYIVMSCNNDKLMGEESISEKYYLVTVEDISKVNMKAKLVVISGGWAIRNLRAEQGSLHTLPNAFILAGAESVLTLPHPQSSETFSLFLRLFYSIFQQSCDVCRALNVATRKVASHSDLPLFPAYLYGNNVTISICDIKSAMLDQNIDSVEAQVSSQYSVPPLNEAAPATVPSLSEQLTGLQKCLSDMCTQQGQGQMIIESTLQLVKDATTVVEENILQVPNMVVLPRCLMAYSPAIELLKILRFDFEPRGLTQKMCEPAVHFPSWDPDGLLRRVSSALQSLLDINSKEILTLIQDILPLPQDLISNFIDMLSLTLHSTDLQFETGDSSLLNLWADFNCRSLLRCVGFRQIGNMIHFNSTRENQSILKPILKLFINISLSKPDALISKLDVSLLSQNKQNTSDERECEQLPTILPVLLPKDKLLRRVPWSSAVEDVEEMVTKKSLASKYWKNKREFNLERSRLSELQLSTAKIQAQELLRHYSLPRRKSAKVKVQAGSTASKGRVSVDYIPPLTASQFEQRKKYSDYLRRSRFAQIDVREARENKKLLHRYADVTH</sequence>
<proteinExistence type="predicted"/>
<organism evidence="3 4">
    <name type="scientific">Bugula neritina</name>
    <name type="common">Brown bryozoan</name>
    <name type="synonym">Sertularia neritina</name>
    <dbReference type="NCBI Taxonomy" id="10212"/>
    <lineage>
        <taxon>Eukaryota</taxon>
        <taxon>Metazoa</taxon>
        <taxon>Spiralia</taxon>
        <taxon>Lophotrochozoa</taxon>
        <taxon>Bryozoa</taxon>
        <taxon>Gymnolaemata</taxon>
        <taxon>Cheilostomatida</taxon>
        <taxon>Flustrina</taxon>
        <taxon>Buguloidea</taxon>
        <taxon>Bugulidae</taxon>
        <taxon>Bugula</taxon>
    </lineage>
</organism>
<keyword evidence="4" id="KW-1185">Reference proteome</keyword>
<dbReference type="Pfam" id="PF12770">
    <property type="entry name" value="CHAT"/>
    <property type="match status" value="1"/>
</dbReference>
<dbReference type="InterPro" id="IPR024983">
    <property type="entry name" value="CHAT_dom"/>
</dbReference>
<accession>A0A7J7J124</accession>
<gene>
    <name evidence="3" type="ORF">EB796_022348</name>
</gene>
<evidence type="ECO:0000313" key="3">
    <source>
        <dbReference type="EMBL" id="KAF6019381.1"/>
    </source>
</evidence>
<dbReference type="Proteomes" id="UP000593567">
    <property type="component" value="Unassembled WGS sequence"/>
</dbReference>
<evidence type="ECO:0000256" key="1">
    <source>
        <dbReference type="SAM" id="MobiDB-lite"/>
    </source>
</evidence>
<feature type="region of interest" description="Disordered" evidence="1">
    <location>
        <begin position="1"/>
        <end position="26"/>
    </location>
</feature>
<dbReference type="OrthoDB" id="5951504at2759"/>
<evidence type="ECO:0000313" key="4">
    <source>
        <dbReference type="Proteomes" id="UP000593567"/>
    </source>
</evidence>
<feature type="compositionally biased region" description="Basic and acidic residues" evidence="1">
    <location>
        <begin position="13"/>
        <end position="26"/>
    </location>
</feature>
<evidence type="ECO:0000259" key="2">
    <source>
        <dbReference type="Pfam" id="PF12770"/>
    </source>
</evidence>